<proteinExistence type="predicted"/>
<dbReference type="InterPro" id="IPR036397">
    <property type="entry name" value="RNaseH_sf"/>
</dbReference>
<dbReference type="GO" id="GO:0003676">
    <property type="term" value="F:nucleic acid binding"/>
    <property type="evidence" value="ECO:0007669"/>
    <property type="project" value="InterPro"/>
</dbReference>
<dbReference type="Gene3D" id="3.30.420.10">
    <property type="entry name" value="Ribonuclease H-like superfamily/Ribonuclease H"/>
    <property type="match status" value="1"/>
</dbReference>
<dbReference type="Pfam" id="PF13358">
    <property type="entry name" value="DDE_3"/>
    <property type="match status" value="1"/>
</dbReference>
<evidence type="ECO:0000313" key="2">
    <source>
        <dbReference type="EnsemblMetazoa" id="Aqu2.1.28931_001"/>
    </source>
</evidence>
<reference evidence="2" key="1">
    <citation type="submission" date="2017-05" db="UniProtKB">
        <authorList>
            <consortium name="EnsemblMetazoa"/>
        </authorList>
    </citation>
    <scope>IDENTIFICATION</scope>
</reference>
<dbReference type="InParanoid" id="A0A1X7UMQ1"/>
<sequence>MYGLMKLVEIRWITFENLVINSVVEHQFITDTSKGTHVSLIVAMNSEGLLGYELLSGTTNGDTFFDFVRGTLITNMQQFPAVNFILILGNCSIHHVQQEKDLMTSVGILIDFLRPYSPDYKPSQELFSYVK</sequence>
<dbReference type="STRING" id="400682.A0A1X7UMQ1"/>
<dbReference type="AlphaFoldDB" id="A0A1X7UMQ1"/>
<dbReference type="OrthoDB" id="5980266at2759"/>
<protein>
    <recommendedName>
        <fullName evidence="1">Tc1-like transposase DDE domain-containing protein</fullName>
    </recommendedName>
</protein>
<dbReference type="EnsemblMetazoa" id="Aqu2.1.28931_001">
    <property type="protein sequence ID" value="Aqu2.1.28931_001"/>
    <property type="gene ID" value="Aqu2.1.28931"/>
</dbReference>
<accession>A0A1X7UMQ1</accession>
<feature type="domain" description="Tc1-like transposase DDE" evidence="1">
    <location>
        <begin position="30"/>
        <end position="131"/>
    </location>
</feature>
<name>A0A1X7UMQ1_AMPQE</name>
<dbReference type="InterPro" id="IPR038717">
    <property type="entry name" value="Tc1-like_DDE_dom"/>
</dbReference>
<organism evidence="2">
    <name type="scientific">Amphimedon queenslandica</name>
    <name type="common">Sponge</name>
    <dbReference type="NCBI Taxonomy" id="400682"/>
    <lineage>
        <taxon>Eukaryota</taxon>
        <taxon>Metazoa</taxon>
        <taxon>Porifera</taxon>
        <taxon>Demospongiae</taxon>
        <taxon>Heteroscleromorpha</taxon>
        <taxon>Haplosclerida</taxon>
        <taxon>Niphatidae</taxon>
        <taxon>Amphimedon</taxon>
    </lineage>
</organism>
<evidence type="ECO:0000259" key="1">
    <source>
        <dbReference type="Pfam" id="PF13358"/>
    </source>
</evidence>